<accession>C5DL82</accession>
<evidence type="ECO:0000256" key="3">
    <source>
        <dbReference type="ARBA" id="ARBA00022728"/>
    </source>
</evidence>
<evidence type="ECO:0000256" key="1">
    <source>
        <dbReference type="ARBA" id="ARBA00004123"/>
    </source>
</evidence>
<dbReference type="eggNOG" id="ENOG502S9WN">
    <property type="taxonomic scope" value="Eukaryota"/>
</dbReference>
<feature type="region of interest" description="Disordered" evidence="6">
    <location>
        <begin position="51"/>
        <end position="97"/>
    </location>
</feature>
<dbReference type="GO" id="GO:0005681">
    <property type="term" value="C:spliceosomal complex"/>
    <property type="evidence" value="ECO:0007669"/>
    <property type="project" value="UniProtKB-KW"/>
</dbReference>
<dbReference type="InParanoid" id="C5DL82"/>
<evidence type="ECO:0000256" key="5">
    <source>
        <dbReference type="ARBA" id="ARBA00023242"/>
    </source>
</evidence>
<evidence type="ECO:0000256" key="6">
    <source>
        <dbReference type="SAM" id="MobiDB-lite"/>
    </source>
</evidence>
<keyword evidence="8" id="KW-1185">Reference proteome</keyword>
<keyword evidence="4" id="KW-0508">mRNA splicing</keyword>
<dbReference type="KEGG" id="lth:KLTH0F10780g"/>
<dbReference type="AlphaFoldDB" id="C5DL82"/>
<dbReference type="STRING" id="559295.C5DL82"/>
<keyword evidence="5" id="KW-0539">Nucleus</keyword>
<evidence type="ECO:0000256" key="2">
    <source>
        <dbReference type="ARBA" id="ARBA00022664"/>
    </source>
</evidence>
<dbReference type="GO" id="GO:0008380">
    <property type="term" value="P:RNA splicing"/>
    <property type="evidence" value="ECO:0007669"/>
    <property type="project" value="UniProtKB-KW"/>
</dbReference>
<dbReference type="OrthoDB" id="4059443at2759"/>
<organism evidence="7 8">
    <name type="scientific">Lachancea thermotolerans (strain ATCC 56472 / CBS 6340 / NRRL Y-8284)</name>
    <name type="common">Yeast</name>
    <name type="synonym">Kluyveromyces thermotolerans</name>
    <dbReference type="NCBI Taxonomy" id="559295"/>
    <lineage>
        <taxon>Eukaryota</taxon>
        <taxon>Fungi</taxon>
        <taxon>Dikarya</taxon>
        <taxon>Ascomycota</taxon>
        <taxon>Saccharomycotina</taxon>
        <taxon>Saccharomycetes</taxon>
        <taxon>Saccharomycetales</taxon>
        <taxon>Saccharomycetaceae</taxon>
        <taxon>Lachancea</taxon>
    </lineage>
</organism>
<protein>
    <submittedName>
        <fullName evidence="7">KLTH0F10780p</fullName>
    </submittedName>
</protein>
<dbReference type="EMBL" id="CU928170">
    <property type="protein sequence ID" value="CAR24233.1"/>
    <property type="molecule type" value="Genomic_DNA"/>
</dbReference>
<sequence>MNGIVDWLPHVDGIETSYRAKAEELVDLELQSLDQQGLHPDIAHLIGQPVPARRGHDFGATKSLRGSKRPAEAAKPEKTSRRKMITDSLEEPEHNYSEQEGAIVESYLGHQLSVLERLLPQTLAAQWATNNEYMSSAQAALTEVIEAQETQLRDLDAHRETLQEQEGGELNYLEQQWRDALVQNVERAIQLSHT</sequence>
<dbReference type="Pfam" id="PF05700">
    <property type="entry name" value="BCAS2"/>
    <property type="match status" value="1"/>
</dbReference>
<reference evidence="7 8" key="1">
    <citation type="journal article" date="2009" name="Genome Res.">
        <title>Comparative genomics of protoploid Saccharomycetaceae.</title>
        <authorList>
            <consortium name="The Genolevures Consortium"/>
            <person name="Souciet J.-L."/>
            <person name="Dujon B."/>
            <person name="Gaillardin C."/>
            <person name="Johnston M."/>
            <person name="Baret P.V."/>
            <person name="Cliften P."/>
            <person name="Sherman D.J."/>
            <person name="Weissenbach J."/>
            <person name="Westhof E."/>
            <person name="Wincker P."/>
            <person name="Jubin C."/>
            <person name="Poulain J."/>
            <person name="Barbe V."/>
            <person name="Segurens B."/>
            <person name="Artiguenave F."/>
            <person name="Anthouard V."/>
            <person name="Vacherie B."/>
            <person name="Val M.-E."/>
            <person name="Fulton R.S."/>
            <person name="Minx P."/>
            <person name="Wilson R."/>
            <person name="Durrens P."/>
            <person name="Jean G."/>
            <person name="Marck C."/>
            <person name="Martin T."/>
            <person name="Nikolski M."/>
            <person name="Rolland T."/>
            <person name="Seret M.-L."/>
            <person name="Casaregola S."/>
            <person name="Despons L."/>
            <person name="Fairhead C."/>
            <person name="Fischer G."/>
            <person name="Lafontaine I."/>
            <person name="Leh V."/>
            <person name="Lemaire M."/>
            <person name="de Montigny J."/>
            <person name="Neuveglise C."/>
            <person name="Thierry A."/>
            <person name="Blanc-Lenfle I."/>
            <person name="Bleykasten C."/>
            <person name="Diffels J."/>
            <person name="Fritsch E."/>
            <person name="Frangeul L."/>
            <person name="Goeffon A."/>
            <person name="Jauniaux N."/>
            <person name="Kachouri-Lafond R."/>
            <person name="Payen C."/>
            <person name="Potier S."/>
            <person name="Pribylova L."/>
            <person name="Ozanne C."/>
            <person name="Richard G.-F."/>
            <person name="Sacerdot C."/>
            <person name="Straub M.-L."/>
            <person name="Talla E."/>
        </authorList>
    </citation>
    <scope>NUCLEOTIDE SEQUENCE [LARGE SCALE GENOMIC DNA]</scope>
    <source>
        <strain evidence="8">ATCC 56472 / CBS 6340 / NRRL Y-8284</strain>
    </source>
</reference>
<dbReference type="Proteomes" id="UP000002036">
    <property type="component" value="Chromosome F"/>
</dbReference>
<feature type="compositionally biased region" description="Basic and acidic residues" evidence="6">
    <location>
        <begin position="69"/>
        <end position="79"/>
    </location>
</feature>
<comment type="subcellular location">
    <subcellularLocation>
        <location evidence="1">Nucleus</location>
    </subcellularLocation>
</comment>
<evidence type="ECO:0000313" key="7">
    <source>
        <dbReference type="EMBL" id="CAR24233.1"/>
    </source>
</evidence>
<dbReference type="GeneID" id="8292882"/>
<proteinExistence type="predicted"/>
<keyword evidence="3" id="KW-0747">Spliceosome</keyword>
<keyword evidence="2" id="KW-0507">mRNA processing</keyword>
<dbReference type="FunCoup" id="C5DL82">
    <property type="interactions" value="168"/>
</dbReference>
<dbReference type="HOGENOM" id="CLU_119596_0_0_1"/>
<dbReference type="RefSeq" id="XP_002554670.1">
    <property type="nucleotide sequence ID" value="XM_002554624.1"/>
</dbReference>
<evidence type="ECO:0000313" key="8">
    <source>
        <dbReference type="Proteomes" id="UP000002036"/>
    </source>
</evidence>
<evidence type="ECO:0000256" key="4">
    <source>
        <dbReference type="ARBA" id="ARBA00023187"/>
    </source>
</evidence>
<dbReference type="InterPro" id="IPR008409">
    <property type="entry name" value="SPF27"/>
</dbReference>
<dbReference type="GO" id="GO:0006397">
    <property type="term" value="P:mRNA processing"/>
    <property type="evidence" value="ECO:0007669"/>
    <property type="project" value="UniProtKB-KW"/>
</dbReference>
<name>C5DL82_LACTC</name>
<gene>
    <name evidence="7" type="ordered locus">KLTH0F10780g</name>
</gene>